<dbReference type="RefSeq" id="WP_163681977.1">
    <property type="nucleotide sequence ID" value="NZ_JAAIYP010000042.1"/>
</dbReference>
<feature type="transmembrane region" description="Helical" evidence="7">
    <location>
        <begin position="239"/>
        <end position="261"/>
    </location>
</feature>
<keyword evidence="4 7" id="KW-0812">Transmembrane</keyword>
<keyword evidence="6 7" id="KW-0472">Membrane</keyword>
<feature type="transmembrane region" description="Helical" evidence="7">
    <location>
        <begin position="369"/>
        <end position="390"/>
    </location>
</feature>
<evidence type="ECO:0000256" key="6">
    <source>
        <dbReference type="ARBA" id="ARBA00023136"/>
    </source>
</evidence>
<feature type="transmembrane region" description="Helical" evidence="7">
    <location>
        <begin position="281"/>
        <end position="299"/>
    </location>
</feature>
<gene>
    <name evidence="9" type="ORF">G4223_16425</name>
</gene>
<feature type="transmembrane region" description="Helical" evidence="7">
    <location>
        <begin position="396"/>
        <end position="417"/>
    </location>
</feature>
<dbReference type="NCBIfam" id="TIGR00901">
    <property type="entry name" value="2A0125"/>
    <property type="match status" value="1"/>
</dbReference>
<dbReference type="SUPFAM" id="SSF103473">
    <property type="entry name" value="MFS general substrate transporter"/>
    <property type="match status" value="1"/>
</dbReference>
<dbReference type="InterPro" id="IPR004752">
    <property type="entry name" value="AmpG_permease/AT-1"/>
</dbReference>
<feature type="transmembrane region" description="Helical" evidence="7">
    <location>
        <begin position="184"/>
        <end position="201"/>
    </location>
</feature>
<evidence type="ECO:0000313" key="9">
    <source>
        <dbReference type="EMBL" id="NFV81697.1"/>
    </source>
</evidence>
<feature type="domain" description="Major facilitator superfamily (MFS) profile" evidence="8">
    <location>
        <begin position="239"/>
        <end position="430"/>
    </location>
</feature>
<evidence type="ECO:0000256" key="4">
    <source>
        <dbReference type="ARBA" id="ARBA00022692"/>
    </source>
</evidence>
<dbReference type="Pfam" id="PF07690">
    <property type="entry name" value="MFS_1"/>
    <property type="match status" value="1"/>
</dbReference>
<organism evidence="9 10">
    <name type="scientific">Magnetospirillum aberrantis SpK</name>
    <dbReference type="NCBI Taxonomy" id="908842"/>
    <lineage>
        <taxon>Bacteria</taxon>
        <taxon>Pseudomonadati</taxon>
        <taxon>Pseudomonadota</taxon>
        <taxon>Alphaproteobacteria</taxon>
        <taxon>Rhodospirillales</taxon>
        <taxon>Rhodospirillaceae</taxon>
        <taxon>Magnetospirillum</taxon>
    </lineage>
</organism>
<comment type="caution">
    <text evidence="9">The sequence shown here is derived from an EMBL/GenBank/DDBJ whole genome shotgun (WGS) entry which is preliminary data.</text>
</comment>
<evidence type="ECO:0000256" key="7">
    <source>
        <dbReference type="SAM" id="Phobius"/>
    </source>
</evidence>
<sequence>MSGRWRAAWAVYGDRRILSIFLFGFSSGLPLLLTKSGSTLGAWLTDAHVDLASITMLAWAGMPYSLKFLWAPFLDRLSPPLGFARLGQRRGWMLLLQIVLAASIVFLAMVPADDTWMMGLGVLLVAFCSASQDVVVDAYRVDILVADKQAPGATMIQAGYRIAMLVAGAGALWLAEHFLTWPEVYMVMAGMVGIGMVATLCNPEPHLGERTPIPPGARAWIEDAVVSPFADMLRRQGGALFAILAFIMLFKLCDAIPGSVATPFYKAMGFSNDEIAGITKVFGLGATMIGLALGGVVAVRLGLLRALFITGVLQAVSNLMYVWQTFMGHDRLALVATIAIENVSGSMAATVFVAYLSRLCSLNYSATQYALLSALAAVGTNFFSGFSGMLVQSMGWAGFFAFTTLTALPGMAILVWLMRNMPVEATAERA</sequence>
<feature type="transmembrane region" description="Helical" evidence="7">
    <location>
        <begin position="160"/>
        <end position="178"/>
    </location>
</feature>
<evidence type="ECO:0000256" key="2">
    <source>
        <dbReference type="ARBA" id="ARBA00008335"/>
    </source>
</evidence>
<comment type="similarity">
    <text evidence="2">Belongs to the major facilitator superfamily.</text>
</comment>
<dbReference type="EMBL" id="JAAIYP010000042">
    <property type="protein sequence ID" value="NFV81697.1"/>
    <property type="molecule type" value="Genomic_DNA"/>
</dbReference>
<dbReference type="PROSITE" id="PS50850">
    <property type="entry name" value="MFS"/>
    <property type="match status" value="1"/>
</dbReference>
<dbReference type="CDD" id="cd17486">
    <property type="entry name" value="MFS_AmpG_like"/>
    <property type="match status" value="1"/>
</dbReference>
<comment type="subcellular location">
    <subcellularLocation>
        <location evidence="1">Membrane</location>
        <topology evidence="1">Multi-pass membrane protein</topology>
    </subcellularLocation>
</comment>
<evidence type="ECO:0000256" key="3">
    <source>
        <dbReference type="ARBA" id="ARBA00022448"/>
    </source>
</evidence>
<feature type="transmembrane region" description="Helical" evidence="7">
    <location>
        <begin position="116"/>
        <end position="139"/>
    </location>
</feature>
<keyword evidence="3" id="KW-0813">Transport</keyword>
<accession>A0A7C9QVV5</accession>
<name>A0A7C9QVV5_9PROT</name>
<feature type="transmembrane region" description="Helical" evidence="7">
    <location>
        <begin position="51"/>
        <end position="70"/>
    </location>
</feature>
<protein>
    <submittedName>
        <fullName evidence="9">AmpG family muropeptide MFS transporter</fullName>
    </submittedName>
</protein>
<evidence type="ECO:0000256" key="1">
    <source>
        <dbReference type="ARBA" id="ARBA00004141"/>
    </source>
</evidence>
<proteinExistence type="inferred from homology"/>
<dbReference type="AlphaFoldDB" id="A0A7C9QVV5"/>
<dbReference type="Gene3D" id="1.20.1250.20">
    <property type="entry name" value="MFS general substrate transporter like domains"/>
    <property type="match status" value="2"/>
</dbReference>
<dbReference type="InterPro" id="IPR011701">
    <property type="entry name" value="MFS"/>
</dbReference>
<feature type="transmembrane region" description="Helical" evidence="7">
    <location>
        <begin position="91"/>
        <end position="110"/>
    </location>
</feature>
<evidence type="ECO:0000259" key="8">
    <source>
        <dbReference type="PROSITE" id="PS50850"/>
    </source>
</evidence>
<dbReference type="PANTHER" id="PTHR12778:SF10">
    <property type="entry name" value="MAJOR FACILITATOR SUPERFAMILY DOMAIN-CONTAINING PROTEIN 3"/>
    <property type="match status" value="1"/>
</dbReference>
<dbReference type="Proteomes" id="UP000480684">
    <property type="component" value="Unassembled WGS sequence"/>
</dbReference>
<reference evidence="9 10" key="1">
    <citation type="submission" date="2020-02" db="EMBL/GenBank/DDBJ databases">
        <authorList>
            <person name="Dziuba M."/>
            <person name="Kuznetsov B."/>
            <person name="Mardanov A."/>
            <person name="Ravin N."/>
            <person name="Grouzdev D."/>
        </authorList>
    </citation>
    <scope>NUCLEOTIDE SEQUENCE [LARGE SCALE GENOMIC DNA]</scope>
    <source>
        <strain evidence="9 10">SpK</strain>
    </source>
</reference>
<dbReference type="InterPro" id="IPR020846">
    <property type="entry name" value="MFS_dom"/>
</dbReference>
<dbReference type="InterPro" id="IPR036259">
    <property type="entry name" value="MFS_trans_sf"/>
</dbReference>
<keyword evidence="5 7" id="KW-1133">Transmembrane helix</keyword>
<dbReference type="PANTHER" id="PTHR12778">
    <property type="entry name" value="SOLUTE CARRIER FAMILY 33 ACETYL-COA TRANSPORTER -RELATED"/>
    <property type="match status" value="1"/>
</dbReference>
<evidence type="ECO:0000256" key="5">
    <source>
        <dbReference type="ARBA" id="ARBA00022989"/>
    </source>
</evidence>
<feature type="transmembrane region" description="Helical" evidence="7">
    <location>
        <begin position="332"/>
        <end position="357"/>
    </location>
</feature>
<keyword evidence="10" id="KW-1185">Reference proteome</keyword>
<dbReference type="GO" id="GO:0016020">
    <property type="term" value="C:membrane"/>
    <property type="evidence" value="ECO:0007669"/>
    <property type="project" value="UniProtKB-SubCell"/>
</dbReference>
<evidence type="ECO:0000313" key="10">
    <source>
        <dbReference type="Proteomes" id="UP000480684"/>
    </source>
</evidence>
<feature type="transmembrane region" description="Helical" evidence="7">
    <location>
        <begin position="306"/>
        <end position="326"/>
    </location>
</feature>
<dbReference type="GO" id="GO:0022857">
    <property type="term" value="F:transmembrane transporter activity"/>
    <property type="evidence" value="ECO:0007669"/>
    <property type="project" value="InterPro"/>
</dbReference>